<dbReference type="AlphaFoldDB" id="A0A6I3X7K8"/>
<accession>A0A6I3X7K8</accession>
<dbReference type="OrthoDB" id="2222521at2"/>
<feature type="transmembrane region" description="Helical" evidence="1">
    <location>
        <begin position="106"/>
        <end position="127"/>
    </location>
</feature>
<feature type="transmembrane region" description="Helical" evidence="1">
    <location>
        <begin position="147"/>
        <end position="164"/>
    </location>
</feature>
<gene>
    <name evidence="3" type="ORF">GJV26_04445</name>
</gene>
<proteinExistence type="predicted"/>
<dbReference type="InterPro" id="IPR003675">
    <property type="entry name" value="Rce1/LyrA-like_dom"/>
</dbReference>
<dbReference type="GO" id="GO:0004175">
    <property type="term" value="F:endopeptidase activity"/>
    <property type="evidence" value="ECO:0007669"/>
    <property type="project" value="UniProtKB-ARBA"/>
</dbReference>
<feature type="domain" description="CAAX prenyl protease 2/Lysostaphin resistance protein A-like" evidence="2">
    <location>
        <begin position="173"/>
        <end position="271"/>
    </location>
</feature>
<dbReference type="GO" id="GO:0080120">
    <property type="term" value="P:CAAX-box protein maturation"/>
    <property type="evidence" value="ECO:0007669"/>
    <property type="project" value="UniProtKB-ARBA"/>
</dbReference>
<reference evidence="3 4" key="1">
    <citation type="submission" date="2019-11" db="EMBL/GenBank/DDBJ databases">
        <title>Draft Genome Sequences of Six Type Strains of the Genus Massilia.</title>
        <authorList>
            <person name="Miess H."/>
            <person name="Frediansyah A."/>
            <person name="Goeker M."/>
            <person name="Gross H."/>
        </authorList>
    </citation>
    <scope>NUCLEOTIDE SEQUENCE [LARGE SCALE GENOMIC DNA]</scope>
    <source>
        <strain evidence="3 4">DSM 17513</strain>
    </source>
</reference>
<keyword evidence="1" id="KW-1133">Transmembrane helix</keyword>
<feature type="transmembrane region" description="Helical" evidence="1">
    <location>
        <begin position="205"/>
        <end position="223"/>
    </location>
</feature>
<evidence type="ECO:0000313" key="3">
    <source>
        <dbReference type="EMBL" id="MUI11736.1"/>
    </source>
</evidence>
<sequence length="325" mass="34295">MQSEEAAPFIGIAAAARGRQAGRYRSGMYRTRISAGMPAACGQCPKLAFDCNVHLPGTLPRLSKASMKRLRITLPLSLGVLAGWLALTIGVGWITSGGGTQSLGDAASVGIGPGWLLAALFAAAFALASDDRRAAGLCAPRPWKSVGLVWLPLLYAALMVLAALGDQLTIPRATLLVLAVNMLAVGLSEELMFRGVLLAGFLDRYTAWQAVFASSAIFGLMHALNGFTTGDVPDALWQSGGAFLQGVGYAAVRLRTRSIWPMAVVHGLWDFSLMLQLVSGAQQETAPLRPYVSLLLVMPIFLYGLYLLWDGRGEAPHGATAGGTP</sequence>
<keyword evidence="1" id="KW-0812">Transmembrane</keyword>
<keyword evidence="4" id="KW-1185">Reference proteome</keyword>
<organism evidence="3 4">
    <name type="scientific">Pseudoduganella dura</name>
    <dbReference type="NCBI Taxonomy" id="321982"/>
    <lineage>
        <taxon>Bacteria</taxon>
        <taxon>Pseudomonadati</taxon>
        <taxon>Pseudomonadota</taxon>
        <taxon>Betaproteobacteria</taxon>
        <taxon>Burkholderiales</taxon>
        <taxon>Oxalobacteraceae</taxon>
        <taxon>Telluria group</taxon>
        <taxon>Pseudoduganella</taxon>
    </lineage>
</organism>
<evidence type="ECO:0000259" key="2">
    <source>
        <dbReference type="Pfam" id="PF02517"/>
    </source>
</evidence>
<keyword evidence="3" id="KW-0645">Protease</keyword>
<evidence type="ECO:0000313" key="4">
    <source>
        <dbReference type="Proteomes" id="UP000431684"/>
    </source>
</evidence>
<keyword evidence="3" id="KW-0378">Hydrolase</keyword>
<dbReference type="GO" id="GO:0006508">
    <property type="term" value="P:proteolysis"/>
    <property type="evidence" value="ECO:0007669"/>
    <property type="project" value="UniProtKB-KW"/>
</dbReference>
<dbReference type="Proteomes" id="UP000431684">
    <property type="component" value="Unassembled WGS sequence"/>
</dbReference>
<feature type="transmembrane region" description="Helical" evidence="1">
    <location>
        <begin position="72"/>
        <end position="94"/>
    </location>
</feature>
<feature type="transmembrane region" description="Helical" evidence="1">
    <location>
        <begin position="291"/>
        <end position="309"/>
    </location>
</feature>
<comment type="caution">
    <text evidence="3">The sequence shown here is derived from an EMBL/GenBank/DDBJ whole genome shotgun (WGS) entry which is preliminary data.</text>
</comment>
<dbReference type="PANTHER" id="PTHR43592:SF15">
    <property type="entry name" value="CAAX AMINO TERMINAL PROTEASE FAMILY PROTEIN"/>
    <property type="match status" value="1"/>
</dbReference>
<evidence type="ECO:0000256" key="1">
    <source>
        <dbReference type="SAM" id="Phobius"/>
    </source>
</evidence>
<dbReference type="Pfam" id="PF02517">
    <property type="entry name" value="Rce1-like"/>
    <property type="match status" value="1"/>
</dbReference>
<dbReference type="EMBL" id="WNWM01000002">
    <property type="protein sequence ID" value="MUI11736.1"/>
    <property type="molecule type" value="Genomic_DNA"/>
</dbReference>
<dbReference type="PANTHER" id="PTHR43592">
    <property type="entry name" value="CAAX AMINO TERMINAL PROTEASE"/>
    <property type="match status" value="1"/>
</dbReference>
<name>A0A6I3X7K8_9BURK</name>
<keyword evidence="3" id="KW-0482">Metalloprotease</keyword>
<dbReference type="GO" id="GO:0008237">
    <property type="term" value="F:metallopeptidase activity"/>
    <property type="evidence" value="ECO:0007669"/>
    <property type="project" value="UniProtKB-KW"/>
</dbReference>
<protein>
    <submittedName>
        <fullName evidence="3">CPBP family intramembrane metalloprotease</fullName>
    </submittedName>
</protein>
<keyword evidence="1" id="KW-0472">Membrane</keyword>